<reference evidence="10" key="1">
    <citation type="journal article" date="2017" name="Genome Biol.">
        <title>Comparative genomics reveals high biological diversity and specific adaptations in the industrially and medically important fungal genus Aspergillus.</title>
        <authorList>
            <person name="de Vries R.P."/>
            <person name="Riley R."/>
            <person name="Wiebenga A."/>
            <person name="Aguilar-Osorio G."/>
            <person name="Amillis S."/>
            <person name="Uchima C.A."/>
            <person name="Anderluh G."/>
            <person name="Asadollahi M."/>
            <person name="Askin M."/>
            <person name="Barry K."/>
            <person name="Battaglia E."/>
            <person name="Bayram O."/>
            <person name="Benocci T."/>
            <person name="Braus-Stromeyer S.A."/>
            <person name="Caldana C."/>
            <person name="Canovas D."/>
            <person name="Cerqueira G.C."/>
            <person name="Chen F."/>
            <person name="Chen W."/>
            <person name="Choi C."/>
            <person name="Clum A."/>
            <person name="Dos Santos R.A."/>
            <person name="Damasio A.R."/>
            <person name="Diallinas G."/>
            <person name="Emri T."/>
            <person name="Fekete E."/>
            <person name="Flipphi M."/>
            <person name="Freyberg S."/>
            <person name="Gallo A."/>
            <person name="Gournas C."/>
            <person name="Habgood R."/>
            <person name="Hainaut M."/>
            <person name="Harispe M.L."/>
            <person name="Henrissat B."/>
            <person name="Hilden K.S."/>
            <person name="Hope R."/>
            <person name="Hossain A."/>
            <person name="Karabika E."/>
            <person name="Karaffa L."/>
            <person name="Karanyi Z."/>
            <person name="Krasevec N."/>
            <person name="Kuo A."/>
            <person name="Kusch H."/>
            <person name="LaButti K."/>
            <person name="Lagendijk E.L."/>
            <person name="Lapidus A."/>
            <person name="Levasseur A."/>
            <person name="Lindquist E."/>
            <person name="Lipzen A."/>
            <person name="Logrieco A.F."/>
            <person name="MacCabe A."/>
            <person name="Maekelae M.R."/>
            <person name="Malavazi I."/>
            <person name="Melin P."/>
            <person name="Meyer V."/>
            <person name="Mielnichuk N."/>
            <person name="Miskei M."/>
            <person name="Molnar A.P."/>
            <person name="Mule G."/>
            <person name="Ngan C.Y."/>
            <person name="Orejas M."/>
            <person name="Orosz E."/>
            <person name="Ouedraogo J.P."/>
            <person name="Overkamp K.M."/>
            <person name="Park H.-S."/>
            <person name="Perrone G."/>
            <person name="Piumi F."/>
            <person name="Punt P.J."/>
            <person name="Ram A.F."/>
            <person name="Ramon A."/>
            <person name="Rauscher S."/>
            <person name="Record E."/>
            <person name="Riano-Pachon D.M."/>
            <person name="Robert V."/>
            <person name="Roehrig J."/>
            <person name="Ruller R."/>
            <person name="Salamov A."/>
            <person name="Salih N.S."/>
            <person name="Samson R.A."/>
            <person name="Sandor E."/>
            <person name="Sanguinetti M."/>
            <person name="Schuetze T."/>
            <person name="Sepcic K."/>
            <person name="Shelest E."/>
            <person name="Sherlock G."/>
            <person name="Sophianopoulou V."/>
            <person name="Squina F.M."/>
            <person name="Sun H."/>
            <person name="Susca A."/>
            <person name="Todd R.B."/>
            <person name="Tsang A."/>
            <person name="Unkles S.E."/>
            <person name="van de Wiele N."/>
            <person name="van Rossen-Uffink D."/>
            <person name="Oliveira J.V."/>
            <person name="Vesth T.C."/>
            <person name="Visser J."/>
            <person name="Yu J.-H."/>
            <person name="Zhou M."/>
            <person name="Andersen M.R."/>
            <person name="Archer D.B."/>
            <person name="Baker S.E."/>
            <person name="Benoit I."/>
            <person name="Brakhage A.A."/>
            <person name="Braus G.H."/>
            <person name="Fischer R."/>
            <person name="Frisvad J.C."/>
            <person name="Goldman G.H."/>
            <person name="Houbraken J."/>
            <person name="Oakley B."/>
            <person name="Pocsi I."/>
            <person name="Scazzocchio C."/>
            <person name="Seiboth B."/>
            <person name="vanKuyk P.A."/>
            <person name="Wortman J."/>
            <person name="Dyer P.S."/>
            <person name="Grigoriev I.V."/>
        </authorList>
    </citation>
    <scope>NUCLEOTIDE SEQUENCE [LARGE SCALE GENOMIC DNA]</scope>
    <source>
        <strain evidence="10">DTO 134E9</strain>
    </source>
</reference>
<evidence type="ECO:0000313" key="10">
    <source>
        <dbReference type="Proteomes" id="UP000184383"/>
    </source>
</evidence>
<keyword evidence="7 8" id="KW-0472">Membrane</keyword>
<dbReference type="AlphaFoldDB" id="A0A1L9RJS0"/>
<feature type="transmembrane region" description="Helical" evidence="8">
    <location>
        <begin position="338"/>
        <end position="363"/>
    </location>
</feature>
<feature type="transmembrane region" description="Helical" evidence="8">
    <location>
        <begin position="230"/>
        <end position="250"/>
    </location>
</feature>
<feature type="transmembrane region" description="Helical" evidence="8">
    <location>
        <begin position="118"/>
        <end position="143"/>
    </location>
</feature>
<dbReference type="CDD" id="cd09318">
    <property type="entry name" value="TDT_SSU1"/>
    <property type="match status" value="1"/>
</dbReference>
<evidence type="ECO:0008006" key="11">
    <source>
        <dbReference type="Google" id="ProtNLM"/>
    </source>
</evidence>
<evidence type="ECO:0000256" key="4">
    <source>
        <dbReference type="ARBA" id="ARBA00022475"/>
    </source>
</evidence>
<feature type="transmembrane region" description="Helical" evidence="8">
    <location>
        <begin position="194"/>
        <end position="218"/>
    </location>
</feature>
<evidence type="ECO:0000256" key="6">
    <source>
        <dbReference type="ARBA" id="ARBA00022989"/>
    </source>
</evidence>
<dbReference type="RefSeq" id="XP_040688829.1">
    <property type="nucleotide sequence ID" value="XM_040830871.1"/>
</dbReference>
<evidence type="ECO:0000256" key="3">
    <source>
        <dbReference type="ARBA" id="ARBA00022448"/>
    </source>
</evidence>
<dbReference type="InterPro" id="IPR051629">
    <property type="entry name" value="Sulfite_efflux_TDT"/>
</dbReference>
<keyword evidence="5 8" id="KW-0812">Transmembrane</keyword>
<keyword evidence="6 8" id="KW-1133">Transmembrane helix</keyword>
<keyword evidence="4" id="KW-1003">Cell membrane</keyword>
<keyword evidence="10" id="KW-1185">Reference proteome</keyword>
<feature type="transmembrane region" description="Helical" evidence="8">
    <location>
        <begin position="94"/>
        <end position="112"/>
    </location>
</feature>
<feature type="transmembrane region" description="Helical" evidence="8">
    <location>
        <begin position="164"/>
        <end position="188"/>
    </location>
</feature>
<dbReference type="InterPro" id="IPR004695">
    <property type="entry name" value="SLAC1/Mae1/Ssu1/TehA"/>
</dbReference>
<feature type="transmembrane region" description="Helical" evidence="8">
    <location>
        <begin position="298"/>
        <end position="318"/>
    </location>
</feature>
<dbReference type="GO" id="GO:0005886">
    <property type="term" value="C:plasma membrane"/>
    <property type="evidence" value="ECO:0007669"/>
    <property type="project" value="UniProtKB-SubCell"/>
</dbReference>
<feature type="transmembrane region" description="Helical" evidence="8">
    <location>
        <begin position="375"/>
        <end position="394"/>
    </location>
</feature>
<dbReference type="PANTHER" id="PTHR31686:SF1">
    <property type="entry name" value="SULFITE EFFLUX PUMP SSU1"/>
    <property type="match status" value="1"/>
</dbReference>
<dbReference type="VEuPathDB" id="FungiDB:ASPWEDRAFT_171980"/>
<evidence type="ECO:0000256" key="2">
    <source>
        <dbReference type="ARBA" id="ARBA00008566"/>
    </source>
</evidence>
<evidence type="ECO:0000256" key="5">
    <source>
        <dbReference type="ARBA" id="ARBA00022692"/>
    </source>
</evidence>
<sequence>MLGIQGEQRTSIYATNQDPHCSTEKFLTPWQASVPSILSSSSSSKRFSRNILDSELDESHGDGQSERHDDCHDDKCSTELEVGWRRVIHNFTPSWFSVTMGTGIVSTILYTLPYNGRWLYWISVVIFAVNVFLFTAGCILSLLRYTMYPKTFKNMLTHPVQSMFIGTFPMGLATLINMFCFVCVPVWGQWTRDFAWAMWIIDAVISVATALSLPFLLMSTRIDTQLSSMTAVWLMPIITCVVAAGTGAIVADNLAHDQYALWTIIASYILWGMGIPLSMMVFVIYFQRLTIHKLPPKEVIVSVFLPLGPLGSGAFSMMKLGSAARAVLPKNNSLDEVHAASIIYVICFAIALLLWAFGLVWFFFASASIVRCKRFPFNIGWWGFTFPLGAYAMATCEVGRELASGFFKVLGMILSILVVLLWIVVSTGTLKGIISGRLFMAPCLAEMKQKQKDAAERPTQGSV</sequence>
<proteinExistence type="inferred from homology"/>
<dbReference type="Gene3D" id="1.50.10.150">
    <property type="entry name" value="Voltage-dependent anion channel"/>
    <property type="match status" value="1"/>
</dbReference>
<dbReference type="GeneID" id="63746719"/>
<dbReference type="GO" id="GO:0000319">
    <property type="term" value="F:sulfite transmembrane transporter activity"/>
    <property type="evidence" value="ECO:0007669"/>
    <property type="project" value="TreeGrafter"/>
</dbReference>
<comment type="subcellular location">
    <subcellularLocation>
        <location evidence="1">Cell membrane</location>
        <topology evidence="1">Multi-pass membrane protein</topology>
    </subcellularLocation>
</comment>
<evidence type="ECO:0000256" key="8">
    <source>
        <dbReference type="SAM" id="Phobius"/>
    </source>
</evidence>
<dbReference type="PANTHER" id="PTHR31686">
    <property type="match status" value="1"/>
</dbReference>
<dbReference type="Proteomes" id="UP000184383">
    <property type="component" value="Unassembled WGS sequence"/>
</dbReference>
<evidence type="ECO:0000256" key="1">
    <source>
        <dbReference type="ARBA" id="ARBA00004651"/>
    </source>
</evidence>
<name>A0A1L9RJS0_ASPWE</name>
<evidence type="ECO:0000256" key="7">
    <source>
        <dbReference type="ARBA" id="ARBA00023136"/>
    </source>
</evidence>
<evidence type="ECO:0000313" key="9">
    <source>
        <dbReference type="EMBL" id="OJJ35153.1"/>
    </source>
</evidence>
<keyword evidence="3" id="KW-0813">Transport</keyword>
<protein>
    <recommendedName>
        <fullName evidence="11">Sulfite efflux pump SSU1</fullName>
    </recommendedName>
</protein>
<dbReference type="FunFam" id="1.50.10.150:FF:000005">
    <property type="entry name" value="Sulfite efflux pump SSU1"/>
    <property type="match status" value="1"/>
</dbReference>
<feature type="transmembrane region" description="Helical" evidence="8">
    <location>
        <begin position="262"/>
        <end position="286"/>
    </location>
</feature>
<dbReference type="InterPro" id="IPR038665">
    <property type="entry name" value="Voltage-dep_anion_channel_sf"/>
</dbReference>
<gene>
    <name evidence="9" type="ORF">ASPWEDRAFT_171980</name>
</gene>
<dbReference type="Pfam" id="PF03595">
    <property type="entry name" value="SLAC1"/>
    <property type="match status" value="1"/>
</dbReference>
<comment type="similarity">
    <text evidence="2">Belongs to the tellurite-resistance/dicarboxylate transporter (TDT) family.</text>
</comment>
<dbReference type="EMBL" id="KV878212">
    <property type="protein sequence ID" value="OJJ35153.1"/>
    <property type="molecule type" value="Genomic_DNA"/>
</dbReference>
<dbReference type="OrthoDB" id="1099at2759"/>
<accession>A0A1L9RJS0</accession>
<feature type="transmembrane region" description="Helical" evidence="8">
    <location>
        <begin position="406"/>
        <end position="430"/>
    </location>
</feature>
<organism evidence="9 10">
    <name type="scientific">Aspergillus wentii DTO 134E9</name>
    <dbReference type="NCBI Taxonomy" id="1073089"/>
    <lineage>
        <taxon>Eukaryota</taxon>
        <taxon>Fungi</taxon>
        <taxon>Dikarya</taxon>
        <taxon>Ascomycota</taxon>
        <taxon>Pezizomycotina</taxon>
        <taxon>Eurotiomycetes</taxon>
        <taxon>Eurotiomycetidae</taxon>
        <taxon>Eurotiales</taxon>
        <taxon>Aspergillaceae</taxon>
        <taxon>Aspergillus</taxon>
        <taxon>Aspergillus subgen. Cremei</taxon>
    </lineage>
</organism>